<reference evidence="1 2" key="1">
    <citation type="journal article" date="2018" name="Nat. Biotechnol.">
        <title>A standardized bacterial taxonomy based on genome phylogeny substantially revises the tree of life.</title>
        <authorList>
            <person name="Parks D.H."/>
            <person name="Chuvochina M."/>
            <person name="Waite D.W."/>
            <person name="Rinke C."/>
            <person name="Skarshewski A."/>
            <person name="Chaumeil P.A."/>
            <person name="Hugenholtz P."/>
        </authorList>
    </citation>
    <scope>NUCLEOTIDE SEQUENCE [LARGE SCALE GENOMIC DNA]</scope>
    <source>
        <strain evidence="1">UBA11701</strain>
    </source>
</reference>
<protein>
    <submittedName>
        <fullName evidence="1">Uncharacterized protein</fullName>
    </submittedName>
</protein>
<accession>A0A3D0ZSC2</accession>
<evidence type="ECO:0000313" key="2">
    <source>
        <dbReference type="Proteomes" id="UP000263336"/>
    </source>
</evidence>
<sequence>MNRTLLESGVVPFVVLKPYASERCGLSIYDIRNQMFEPNERNVQNLISFLNEFVVGSTTGTLSVDSKFYTEFAPERKKLIVLEATQHKAESSHCNVLGALFLEFLESFGYSPVRPSLKAIVAEDDEEFLKILYPVFDGYFTSPSTVENEQLEYLRGVQQNNTGLYSIFGVNSRSEPLVAKLTKVAYLKRIFRHATKTHIPFKSGVVRDNLIHSPESVEELLAHGKLFAQRLINNE</sequence>
<dbReference type="AlphaFoldDB" id="A0A3D0ZSC2"/>
<dbReference type="EMBL" id="DOZN01000025">
    <property type="protein sequence ID" value="HCC42608.1"/>
    <property type="molecule type" value="Genomic_DNA"/>
</dbReference>
<dbReference type="Proteomes" id="UP000263336">
    <property type="component" value="Unassembled WGS sequence"/>
</dbReference>
<evidence type="ECO:0000313" key="1">
    <source>
        <dbReference type="EMBL" id="HCC42608.1"/>
    </source>
</evidence>
<proteinExistence type="predicted"/>
<organism evidence="1 2">
    <name type="scientific">candidate division WWE3 bacterium</name>
    <dbReference type="NCBI Taxonomy" id="2053526"/>
    <lineage>
        <taxon>Bacteria</taxon>
        <taxon>Katanobacteria</taxon>
    </lineage>
</organism>
<name>A0A3D0ZSC2_UNCKA</name>
<comment type="caution">
    <text evidence="1">The sequence shown here is derived from an EMBL/GenBank/DDBJ whole genome shotgun (WGS) entry which is preliminary data.</text>
</comment>
<gene>
    <name evidence="1" type="ORF">DEP93_04020</name>
</gene>